<sequence>MNSCRTSEPNFPIPKNLPAASATDLIMSDLVSFPLVAYTTSAIKATKNLFEPQLYLMT</sequence>
<dbReference type="AlphaFoldDB" id="A0A0E9PW14"/>
<reference evidence="1" key="1">
    <citation type="submission" date="2014-11" db="EMBL/GenBank/DDBJ databases">
        <authorList>
            <person name="Amaro Gonzalez C."/>
        </authorList>
    </citation>
    <scope>NUCLEOTIDE SEQUENCE</scope>
</reference>
<protein>
    <submittedName>
        <fullName evidence="1">Uncharacterized protein</fullName>
    </submittedName>
</protein>
<organism evidence="1">
    <name type="scientific">Anguilla anguilla</name>
    <name type="common">European freshwater eel</name>
    <name type="synonym">Muraena anguilla</name>
    <dbReference type="NCBI Taxonomy" id="7936"/>
    <lineage>
        <taxon>Eukaryota</taxon>
        <taxon>Metazoa</taxon>
        <taxon>Chordata</taxon>
        <taxon>Craniata</taxon>
        <taxon>Vertebrata</taxon>
        <taxon>Euteleostomi</taxon>
        <taxon>Actinopterygii</taxon>
        <taxon>Neopterygii</taxon>
        <taxon>Teleostei</taxon>
        <taxon>Anguilliformes</taxon>
        <taxon>Anguillidae</taxon>
        <taxon>Anguilla</taxon>
    </lineage>
</organism>
<name>A0A0E9PW14_ANGAN</name>
<evidence type="ECO:0000313" key="1">
    <source>
        <dbReference type="EMBL" id="JAH08068.1"/>
    </source>
</evidence>
<accession>A0A0E9PW14</accession>
<dbReference type="EMBL" id="GBXM01100509">
    <property type="protein sequence ID" value="JAH08068.1"/>
    <property type="molecule type" value="Transcribed_RNA"/>
</dbReference>
<proteinExistence type="predicted"/>
<reference evidence="1" key="2">
    <citation type="journal article" date="2015" name="Fish Shellfish Immunol.">
        <title>Early steps in the European eel (Anguilla anguilla)-Vibrio vulnificus interaction in the gills: Role of the RtxA13 toxin.</title>
        <authorList>
            <person name="Callol A."/>
            <person name="Pajuelo D."/>
            <person name="Ebbesson L."/>
            <person name="Teles M."/>
            <person name="MacKenzie S."/>
            <person name="Amaro C."/>
        </authorList>
    </citation>
    <scope>NUCLEOTIDE SEQUENCE</scope>
</reference>